<evidence type="ECO:0000259" key="7">
    <source>
        <dbReference type="PROSITE" id="PS50850"/>
    </source>
</evidence>
<keyword evidence="3 6" id="KW-0812">Transmembrane</keyword>
<feature type="transmembrane region" description="Helical" evidence="6">
    <location>
        <begin position="27"/>
        <end position="48"/>
    </location>
</feature>
<evidence type="ECO:0000313" key="9">
    <source>
        <dbReference type="Proteomes" id="UP001072034"/>
    </source>
</evidence>
<feature type="transmembrane region" description="Helical" evidence="6">
    <location>
        <begin position="275"/>
        <end position="296"/>
    </location>
</feature>
<dbReference type="NCBIfam" id="TIGR00897">
    <property type="entry name" value="2A0118"/>
    <property type="match status" value="1"/>
</dbReference>
<dbReference type="PANTHER" id="PTHR43124">
    <property type="entry name" value="PURINE EFFLUX PUMP PBUE"/>
    <property type="match status" value="1"/>
</dbReference>
<feature type="transmembrane region" description="Helical" evidence="6">
    <location>
        <begin position="243"/>
        <end position="263"/>
    </location>
</feature>
<dbReference type="InterPro" id="IPR050189">
    <property type="entry name" value="MFS_Efflux_Transporters"/>
</dbReference>
<dbReference type="Pfam" id="PF07690">
    <property type="entry name" value="MFS_1"/>
    <property type="match status" value="1"/>
</dbReference>
<feature type="transmembrane region" description="Helical" evidence="6">
    <location>
        <begin position="93"/>
        <end position="113"/>
    </location>
</feature>
<gene>
    <name evidence="8" type="ORF">OHJ16_11285</name>
</gene>
<dbReference type="InterPro" id="IPR020846">
    <property type="entry name" value="MFS_dom"/>
</dbReference>
<feature type="transmembrane region" description="Helical" evidence="6">
    <location>
        <begin position="187"/>
        <end position="206"/>
    </location>
</feature>
<feature type="transmembrane region" description="Helical" evidence="6">
    <location>
        <begin position="60"/>
        <end position="81"/>
    </location>
</feature>
<feature type="transmembrane region" description="Helical" evidence="6">
    <location>
        <begin position="119"/>
        <end position="144"/>
    </location>
</feature>
<reference evidence="8" key="1">
    <citation type="submission" date="2022-10" db="EMBL/GenBank/DDBJ databases">
        <title>Genome sequence of Actinomyces israelii ATCC 10048.</title>
        <authorList>
            <person name="Watt R.M."/>
            <person name="Tong W.M."/>
        </authorList>
    </citation>
    <scope>NUCLEOTIDE SEQUENCE</scope>
    <source>
        <strain evidence="8">ATCC 10048</strain>
    </source>
</reference>
<dbReference type="RefSeq" id="WP_268917989.1">
    <property type="nucleotide sequence ID" value="NZ_JAPTMY010000026.1"/>
</dbReference>
<keyword evidence="2" id="KW-1003">Cell membrane</keyword>
<name>A0ABT4IA74_9ACTO</name>
<dbReference type="Gene3D" id="1.20.1250.20">
    <property type="entry name" value="MFS general substrate transporter like domains"/>
    <property type="match status" value="2"/>
</dbReference>
<keyword evidence="4 6" id="KW-1133">Transmembrane helix</keyword>
<keyword evidence="9" id="KW-1185">Reference proteome</keyword>
<dbReference type="PROSITE" id="PS50850">
    <property type="entry name" value="MFS"/>
    <property type="match status" value="1"/>
</dbReference>
<feature type="transmembrane region" description="Helical" evidence="6">
    <location>
        <begin position="331"/>
        <end position="356"/>
    </location>
</feature>
<dbReference type="SUPFAM" id="SSF103473">
    <property type="entry name" value="MFS general substrate transporter"/>
    <property type="match status" value="1"/>
</dbReference>
<evidence type="ECO:0000256" key="2">
    <source>
        <dbReference type="ARBA" id="ARBA00022475"/>
    </source>
</evidence>
<dbReference type="EMBL" id="JAPTMY010000026">
    <property type="protein sequence ID" value="MCZ0858625.1"/>
    <property type="molecule type" value="Genomic_DNA"/>
</dbReference>
<organism evidence="8 9">
    <name type="scientific">Actinomyces israelii</name>
    <dbReference type="NCBI Taxonomy" id="1659"/>
    <lineage>
        <taxon>Bacteria</taxon>
        <taxon>Bacillati</taxon>
        <taxon>Actinomycetota</taxon>
        <taxon>Actinomycetes</taxon>
        <taxon>Actinomycetales</taxon>
        <taxon>Actinomycetaceae</taxon>
        <taxon>Actinomyces</taxon>
    </lineage>
</organism>
<evidence type="ECO:0000256" key="3">
    <source>
        <dbReference type="ARBA" id="ARBA00022692"/>
    </source>
</evidence>
<comment type="subcellular location">
    <subcellularLocation>
        <location evidence="1">Cell membrane</location>
        <topology evidence="1">Multi-pass membrane protein</topology>
    </subcellularLocation>
</comment>
<evidence type="ECO:0000256" key="6">
    <source>
        <dbReference type="SAM" id="Phobius"/>
    </source>
</evidence>
<dbReference type="InterPro" id="IPR036259">
    <property type="entry name" value="MFS_trans_sf"/>
</dbReference>
<dbReference type="Proteomes" id="UP001072034">
    <property type="component" value="Unassembled WGS sequence"/>
</dbReference>
<evidence type="ECO:0000313" key="8">
    <source>
        <dbReference type="EMBL" id="MCZ0858625.1"/>
    </source>
</evidence>
<protein>
    <submittedName>
        <fullName evidence="8">MFS transporter</fullName>
    </submittedName>
</protein>
<evidence type="ECO:0000256" key="5">
    <source>
        <dbReference type="ARBA" id="ARBA00023136"/>
    </source>
</evidence>
<accession>A0ABT4IA74</accession>
<feature type="transmembrane region" description="Helical" evidence="6">
    <location>
        <begin position="156"/>
        <end position="175"/>
    </location>
</feature>
<feature type="transmembrane region" description="Helical" evidence="6">
    <location>
        <begin position="395"/>
        <end position="413"/>
    </location>
</feature>
<keyword evidence="5 6" id="KW-0472">Membrane</keyword>
<feature type="transmembrane region" description="Helical" evidence="6">
    <location>
        <begin position="368"/>
        <end position="389"/>
    </location>
</feature>
<sequence>MTETTGTRRGAVPDEGAVDRLGIPRHLLWGFVGLLLFMIGDGVESGYIAPYMEAHGAGTASRAALIVSAYGIMVTLGSWLAGALSEVWGPRRVMVIGLIEWAVLEVLFLVVALTGKSYILMMLIYGLRGLGYPFFAYAFLVWVLGASPAHRLGSAVGWFYFAFTGGLPTLGSLLASGTEPVIGQYRTFWVSLAVVILGGLVSLVGLRGARGGGRQAPADVTTGRSLVESVSIAFTKPRVGLGCIIRVINTAPQFGLFVFFPTVFAEDLGFGTAGWLRLVSVLGFSNVFANLFFGVLSDRIGWHRTLRWFGCFGCALSVLMFYFLPQYVGGAYWVSVLCAALYGCALAGFTPISVLMSMMVPGQKGSSIAVLNLGAGAATFVGPFIPALFLDLVGAGGVAIIFSALYVVAGLSVSQLKLSDEAQEILDMNGAATGGN</sequence>
<evidence type="ECO:0000256" key="1">
    <source>
        <dbReference type="ARBA" id="ARBA00004651"/>
    </source>
</evidence>
<comment type="caution">
    <text evidence="8">The sequence shown here is derived from an EMBL/GenBank/DDBJ whole genome shotgun (WGS) entry which is preliminary data.</text>
</comment>
<feature type="domain" description="Major facilitator superfamily (MFS) profile" evidence="7">
    <location>
        <begin position="26"/>
        <end position="421"/>
    </location>
</feature>
<proteinExistence type="predicted"/>
<dbReference type="InterPro" id="IPR004748">
    <property type="entry name" value="Polyol_permease-like"/>
</dbReference>
<feature type="transmembrane region" description="Helical" evidence="6">
    <location>
        <begin position="308"/>
        <end position="325"/>
    </location>
</feature>
<evidence type="ECO:0000256" key="4">
    <source>
        <dbReference type="ARBA" id="ARBA00022989"/>
    </source>
</evidence>
<dbReference type="PANTHER" id="PTHR43124:SF3">
    <property type="entry name" value="CHLORAMPHENICOL EFFLUX PUMP RV0191"/>
    <property type="match status" value="1"/>
</dbReference>
<dbReference type="CDD" id="cd17337">
    <property type="entry name" value="MFS_CsbX"/>
    <property type="match status" value="1"/>
</dbReference>
<dbReference type="InterPro" id="IPR011701">
    <property type="entry name" value="MFS"/>
</dbReference>